<evidence type="ECO:0000313" key="2">
    <source>
        <dbReference type="Proteomes" id="UP000288716"/>
    </source>
</evidence>
<keyword evidence="2" id="KW-1185">Reference proteome</keyword>
<dbReference type="AlphaFoldDB" id="A0A443SQ26"/>
<dbReference type="Pfam" id="PF21672">
    <property type="entry name" value="COMM_HN"/>
    <property type="match status" value="1"/>
</dbReference>
<proteinExistence type="predicted"/>
<dbReference type="PANTHER" id="PTHR16231">
    <property type="entry name" value="COMM DOMAIN-CONTAINING PROTEIN 4-8 FAMILY MEMBER"/>
    <property type="match status" value="1"/>
</dbReference>
<protein>
    <submittedName>
        <fullName evidence="1">COMM domain-containing protein 4-like protein</fullName>
    </submittedName>
</protein>
<name>A0A443SQ26_9ACAR</name>
<reference evidence="1 2" key="1">
    <citation type="journal article" date="2018" name="Gigascience">
        <title>Genomes of trombidid mites reveal novel predicted allergens and laterally-transferred genes associated with secondary metabolism.</title>
        <authorList>
            <person name="Dong X."/>
            <person name="Chaisiri K."/>
            <person name="Xia D."/>
            <person name="Armstrong S.D."/>
            <person name="Fang Y."/>
            <person name="Donnelly M.J."/>
            <person name="Kadowaki T."/>
            <person name="McGarry J.W."/>
            <person name="Darby A.C."/>
            <person name="Makepeace B.L."/>
        </authorList>
    </citation>
    <scope>NUCLEOTIDE SEQUENCE [LARGE SCALE GENOMIC DNA]</scope>
    <source>
        <strain evidence="1">UoL-UT</strain>
    </source>
</reference>
<dbReference type="STRING" id="299467.A0A443SQ26"/>
<dbReference type="Proteomes" id="UP000288716">
    <property type="component" value="Unassembled WGS sequence"/>
</dbReference>
<dbReference type="EMBL" id="NCKV01000824">
    <property type="protein sequence ID" value="RWS29641.1"/>
    <property type="molecule type" value="Genomic_DNA"/>
</dbReference>
<organism evidence="1 2">
    <name type="scientific">Leptotrombidium deliense</name>
    <dbReference type="NCBI Taxonomy" id="299467"/>
    <lineage>
        <taxon>Eukaryota</taxon>
        <taxon>Metazoa</taxon>
        <taxon>Ecdysozoa</taxon>
        <taxon>Arthropoda</taxon>
        <taxon>Chelicerata</taxon>
        <taxon>Arachnida</taxon>
        <taxon>Acari</taxon>
        <taxon>Acariformes</taxon>
        <taxon>Trombidiformes</taxon>
        <taxon>Prostigmata</taxon>
        <taxon>Anystina</taxon>
        <taxon>Parasitengona</taxon>
        <taxon>Trombiculoidea</taxon>
        <taxon>Trombiculidae</taxon>
        <taxon>Leptotrombidium</taxon>
    </lineage>
</organism>
<gene>
    <name evidence="1" type="ORF">B4U80_11162</name>
</gene>
<dbReference type="PANTHER" id="PTHR16231:SF4">
    <property type="entry name" value="COMM DOMAIN-CONTAINING PROTEIN 4"/>
    <property type="match status" value="1"/>
</dbReference>
<evidence type="ECO:0000313" key="1">
    <source>
        <dbReference type="EMBL" id="RWS29641.1"/>
    </source>
</evidence>
<dbReference type="VEuPathDB" id="VectorBase:LDEU002398"/>
<dbReference type="InterPro" id="IPR047155">
    <property type="entry name" value="COMMD4/6/7/8"/>
</dbReference>
<feature type="non-terminal residue" evidence="1">
    <location>
        <position position="1"/>
    </location>
</feature>
<sequence length="111" mass="12260">SSVKVKLLCNEVVTDVVESNLNFEKLLKLTADAKLDEDDVKGIFAALSYILKSSVKYSVDAGVLGNELQQLGFPKEHASSISKVFSDKMDALKTALCKQSLKRKFDEYKNA</sequence>
<accession>A0A443SQ26</accession>
<dbReference type="OrthoDB" id="284322at2759"/>
<comment type="caution">
    <text evidence="1">The sequence shown here is derived from an EMBL/GenBank/DDBJ whole genome shotgun (WGS) entry which is preliminary data.</text>
</comment>